<proteinExistence type="predicted"/>
<name>A0A261G5I6_9BIFI</name>
<protein>
    <submittedName>
        <fullName evidence="2">Uncharacterized protein</fullName>
    </submittedName>
</protein>
<keyword evidence="1" id="KW-1133">Transmembrane helix</keyword>
<comment type="caution">
    <text evidence="2">The sequence shown here is derived from an EMBL/GenBank/DDBJ whole genome shotgun (WGS) entry which is preliminary data.</text>
</comment>
<reference evidence="2 3" key="1">
    <citation type="journal article" date="2017" name="BMC Genomics">
        <title>Comparative genomic and phylogenomic analyses of the Bifidobacteriaceae family.</title>
        <authorList>
            <person name="Lugli G.A."/>
            <person name="Milani C."/>
            <person name="Turroni F."/>
            <person name="Duranti S."/>
            <person name="Mancabelli L."/>
            <person name="Mangifesta M."/>
            <person name="Ferrario C."/>
            <person name="Modesto M."/>
            <person name="Mattarelli P."/>
            <person name="Jiri K."/>
            <person name="van Sinderen D."/>
            <person name="Ventura M."/>
        </authorList>
    </citation>
    <scope>NUCLEOTIDE SEQUENCE [LARGE SCALE GENOMIC DNA]</scope>
    <source>
        <strain evidence="2 3">DSM 100202</strain>
    </source>
</reference>
<accession>A0A261G5I6</accession>
<dbReference type="EMBL" id="MWWY01000005">
    <property type="protein sequence ID" value="OZG66473.1"/>
    <property type="molecule type" value="Genomic_DNA"/>
</dbReference>
<keyword evidence="1" id="KW-0812">Transmembrane</keyword>
<evidence type="ECO:0000256" key="1">
    <source>
        <dbReference type="SAM" id="Phobius"/>
    </source>
</evidence>
<feature type="transmembrane region" description="Helical" evidence="1">
    <location>
        <begin position="6"/>
        <end position="25"/>
    </location>
</feature>
<keyword evidence="1" id="KW-0472">Membrane</keyword>
<dbReference type="Proteomes" id="UP000216074">
    <property type="component" value="Unassembled WGS sequence"/>
</dbReference>
<evidence type="ECO:0000313" key="3">
    <source>
        <dbReference type="Proteomes" id="UP000216074"/>
    </source>
</evidence>
<keyword evidence="3" id="KW-1185">Reference proteome</keyword>
<sequence length="82" mass="9262">MPLTYAIAVLTAWNFLSQVFIAALYQVSPVRGTNLTIGLYAFPCSPHRNSVTGSTVMLESAQQQLRKVKEFTVIYQRDRSEH</sequence>
<dbReference type="AlphaFoldDB" id="A0A261G5I6"/>
<organism evidence="2 3">
    <name type="scientific">Bifidobacterium hapali</name>
    <dbReference type="NCBI Taxonomy" id="1630172"/>
    <lineage>
        <taxon>Bacteria</taxon>
        <taxon>Bacillati</taxon>
        <taxon>Actinomycetota</taxon>
        <taxon>Actinomycetes</taxon>
        <taxon>Bifidobacteriales</taxon>
        <taxon>Bifidobacteriaceae</taxon>
        <taxon>Bifidobacterium</taxon>
    </lineage>
</organism>
<evidence type="ECO:0000313" key="2">
    <source>
        <dbReference type="EMBL" id="OZG66473.1"/>
    </source>
</evidence>
<gene>
    <name evidence="2" type="ORF">BHAP_0335</name>
</gene>